<organism evidence="1">
    <name type="scientific">Yersinia enterocolitica W22703</name>
    <dbReference type="NCBI Taxonomy" id="913028"/>
    <lineage>
        <taxon>Bacteria</taxon>
        <taxon>Pseudomonadati</taxon>
        <taxon>Pseudomonadota</taxon>
        <taxon>Gammaproteobacteria</taxon>
        <taxon>Enterobacterales</taxon>
        <taxon>Yersiniaceae</taxon>
        <taxon>Yersinia</taxon>
    </lineage>
</organism>
<dbReference type="AlphaFoldDB" id="F4N5D4"/>
<evidence type="ECO:0000313" key="1">
    <source>
        <dbReference type="EMBL" id="CBX73292.1"/>
    </source>
</evidence>
<protein>
    <recommendedName>
        <fullName evidence="2">Phosphoribosylglycinamide formyltransferase</fullName>
    </recommendedName>
</protein>
<reference evidence="1" key="1">
    <citation type="journal article" date="2011" name="BMC Genomics">
        <title>Shotgun sequencing of Yersinia enterocolitica strain W22703 (biotype 2, serotype O:9): genomic evidence for oscillation between invertebrates and mammals.</title>
        <authorList>
            <person name="Fuchs T.M."/>
            <person name="Brandt K."/>
            <person name="Starke M."/>
            <person name="Rattei T."/>
        </authorList>
    </citation>
    <scope>NUCLEOTIDE SEQUENCE</scope>
</reference>
<evidence type="ECO:0008006" key="2">
    <source>
        <dbReference type="Google" id="ProtNLM"/>
    </source>
</evidence>
<dbReference type="EMBL" id="FR718724">
    <property type="protein sequence ID" value="CBX73292.1"/>
    <property type="molecule type" value="Genomic_DNA"/>
</dbReference>
<gene>
    <name evidence="1" type="ORF">YEW_CI09560</name>
</gene>
<dbReference type="GO" id="GO:0016740">
    <property type="term" value="F:transferase activity"/>
    <property type="evidence" value="ECO:0007669"/>
    <property type="project" value="UniProtKB-KW"/>
</dbReference>
<sequence length="43" mass="4953">MQTQEHSIYPLVVGWFTDGRLTMRDNAAWLDDKRLPAQGYAAE</sequence>
<name>F4N5D4_YEREN</name>
<accession>F4N5D4</accession>
<proteinExistence type="predicted"/>
<keyword evidence="1" id="KW-0808">Transferase</keyword>